<evidence type="ECO:0000313" key="2">
    <source>
        <dbReference type="Proteomes" id="UP001597512"/>
    </source>
</evidence>
<dbReference type="EMBL" id="JBHUOM010000025">
    <property type="protein sequence ID" value="MFD2937362.1"/>
    <property type="molecule type" value="Genomic_DNA"/>
</dbReference>
<dbReference type="RefSeq" id="WP_381507295.1">
    <property type="nucleotide sequence ID" value="NZ_JBHUOM010000025.1"/>
</dbReference>
<comment type="caution">
    <text evidence="1">The sequence shown here is derived from an EMBL/GenBank/DDBJ whole genome shotgun (WGS) entry which is preliminary data.</text>
</comment>
<proteinExistence type="predicted"/>
<gene>
    <name evidence="1" type="ORF">ACFS25_26550</name>
</gene>
<evidence type="ECO:0000313" key="1">
    <source>
        <dbReference type="EMBL" id="MFD2937362.1"/>
    </source>
</evidence>
<dbReference type="Gene3D" id="2.40.160.130">
    <property type="entry name" value="Capsule assembly protein Wzi"/>
    <property type="match status" value="1"/>
</dbReference>
<accession>A0ABW6AS58</accession>
<sequence>MSLDITKLSWPVMTPQRLINCLALVLLNSLCIVGRAQSVKSAGWQGQIEVGGWAASGQVVPFWLRANHWGTAPLTSPAGTLRASFWKPYAQIDTTKTARQRRFDWTVGVQVVGNAATSNQVVLPELYGKVRWKSVELSAGRWRQLTGLGDSTLSSGFINGSGNAIPIPKIQLATLGYVPLGFTKRFVAINAGYVHGWFTGAYIQGSYLHQKYLYLRLGKPASRVNVYAGINHEVQWGGQADYLIGSLIAVDGKLPLQFKYYPDVVLGLRPKDWQNKDYTSFDGAYWIGNGLGSTDLGVDLVTDQGTWFLYHQHLFEDFSGLVWQNAPDGLTGISWHRNRDAPVSWLNRVVVEYLSTMDQSGATFDLTSSYQGEDNYFNHGQYREGWSYLNNTIGTPFIMPQGAVQTAAKGAAFFPNNRLKMVYLGASGQVGRGLAWTVRFSYSLNYGTYSNPYPVAYDQFSALANVQLLLPKLASTRLTASLAIDKGQLLPNTVGGFIGLRKNW</sequence>
<reference evidence="2" key="1">
    <citation type="journal article" date="2019" name="Int. J. Syst. Evol. Microbiol.">
        <title>The Global Catalogue of Microorganisms (GCM) 10K type strain sequencing project: providing services to taxonomists for standard genome sequencing and annotation.</title>
        <authorList>
            <consortium name="The Broad Institute Genomics Platform"/>
            <consortium name="The Broad Institute Genome Sequencing Center for Infectious Disease"/>
            <person name="Wu L."/>
            <person name="Ma J."/>
        </authorList>
    </citation>
    <scope>NUCLEOTIDE SEQUENCE [LARGE SCALE GENOMIC DNA]</scope>
    <source>
        <strain evidence="2">KCTC 52490</strain>
    </source>
</reference>
<dbReference type="Proteomes" id="UP001597512">
    <property type="component" value="Unassembled WGS sequence"/>
</dbReference>
<keyword evidence="2" id="KW-1185">Reference proteome</keyword>
<name>A0ABW6AS58_9BACT</name>
<dbReference type="InterPro" id="IPR038636">
    <property type="entry name" value="Wzi_sf"/>
</dbReference>
<protein>
    <submittedName>
        <fullName evidence="1">Capsule assembly Wzi family protein</fullName>
    </submittedName>
</protein>
<organism evidence="1 2">
    <name type="scientific">Spirosoma flavum</name>
    <dbReference type="NCBI Taxonomy" id="2048557"/>
    <lineage>
        <taxon>Bacteria</taxon>
        <taxon>Pseudomonadati</taxon>
        <taxon>Bacteroidota</taxon>
        <taxon>Cytophagia</taxon>
        <taxon>Cytophagales</taxon>
        <taxon>Cytophagaceae</taxon>
        <taxon>Spirosoma</taxon>
    </lineage>
</organism>